<evidence type="ECO:0000256" key="1">
    <source>
        <dbReference type="ARBA" id="ARBA00008609"/>
    </source>
</evidence>
<evidence type="ECO:0000259" key="2">
    <source>
        <dbReference type="Pfam" id="PF01266"/>
    </source>
</evidence>
<evidence type="ECO:0000313" key="7">
    <source>
        <dbReference type="EMBL" id="KAB0799573.1"/>
    </source>
</evidence>
<dbReference type="SUPFAM" id="SSF51905">
    <property type="entry name" value="FAD/NAD(P)-binding domain"/>
    <property type="match status" value="1"/>
</dbReference>
<dbReference type="InterPro" id="IPR032503">
    <property type="entry name" value="FAO_M"/>
</dbReference>
<dbReference type="SUPFAM" id="SSF101790">
    <property type="entry name" value="Aminomethyltransferase beta-barrel domain"/>
    <property type="match status" value="1"/>
</dbReference>
<reference evidence="7 8" key="2">
    <citation type="journal article" date="2018" name="Elife">
        <title>Firefly genomes illuminate parallel origins of bioluminescence in beetles.</title>
        <authorList>
            <person name="Fallon T.R."/>
            <person name="Lower S.E."/>
            <person name="Chang C.H."/>
            <person name="Bessho-Uehara M."/>
            <person name="Martin G.J."/>
            <person name="Bewick A.J."/>
            <person name="Behringer M."/>
            <person name="Debat H.J."/>
            <person name="Wong I."/>
            <person name="Day J.C."/>
            <person name="Suvorov A."/>
            <person name="Silva C.J."/>
            <person name="Stanger-Hall K.F."/>
            <person name="Hall D.W."/>
            <person name="Schmitz R.J."/>
            <person name="Nelson D.R."/>
            <person name="Lewis S.M."/>
            <person name="Shigenobu S."/>
            <person name="Bybee S.M."/>
            <person name="Larracuente A.M."/>
            <person name="Oba Y."/>
            <person name="Weng J.K."/>
        </authorList>
    </citation>
    <scope>NUCLEOTIDE SEQUENCE [LARGE SCALE GENOMIC DNA]</scope>
    <source>
        <strain evidence="7">1611_PpyrPB1</strain>
        <tissue evidence="7">Whole body</tissue>
    </source>
</reference>
<accession>A0A1Y1KIJ0</accession>
<dbReference type="SUPFAM" id="SSF54373">
    <property type="entry name" value="FAD-linked reductases, C-terminal domain"/>
    <property type="match status" value="1"/>
</dbReference>
<evidence type="ECO:0000313" key="8">
    <source>
        <dbReference type="Proteomes" id="UP000327044"/>
    </source>
</evidence>
<sequence>MLRVTREVWRKHNRRLLPVSCYSTTSDLPSEADVVIIGGGSIGCNTFYQLAKKGVKTVLLERNKITSGTTWHTGGLVWRLRPSDIDIQLLTSTTEQLQALEQETGLNPGYVQDGGLFISRTEERLKEYKRLKTLGSYFGIQSEIISSDEAAKIHPLLNPKNFNDALYSPSDGCLDPSMLCAALTKGARNHGGKLVEDCSVTGILVEKDSEFRKVEGVVTKSGTIRTKAVVNATGVWSREIARMVGVEIPLVPIKHAYVITESIPQAKGTPNIRDHDASIYYRTQGDTLYVGGYEINPEIIKDVQADFAFGLYELDLDIFGIHLKEANGLTPIMEKIGIKSNICGPESFTPDHRPLIGEDPRVFGFYHACGLNSAGMMFGPGIAKELASLIVHGSSDLPMFVFDIARFTPGMQKNRPWATERSQEAYAKNYSIVFPYDQPLAGRNFKIDAFHEACVARGAVMEQAQGWERPAYYIKNKTAPVRDYDWYGEYGYVRNSDKRYEEELERELTFDFSKQTDLIREEALSARTNVALFNISYFAKMYLTGPDAQKAAEWIFTANTDRPAEKIIYSCALNKAGGTESDLTIIGLNQGVGTLVGPIIKGKGYYIVAGGASGYHTKMHLRREIKRHGLSATITDVTERLGILSIQGPKSRELLQSLTDHPLIDEKLPFGMSTLIKIEGHSCRVFRLSFIGELGYEVHIPRASCISVYNKVEQAGRRFDMRHAGYRALYSLSCEKGYHLWNVDLRSDDNPVEASLGMTCRKNGMYLGKEAVDRLKKEGVKKLRVFVTLNDQIPLWGNETIWRNDQIIGFLRRGDYGYFLKSSIGLGYVKNPSNENVTKEFLTTGKYEVEVMGKRYPANVHLESPFDPTNQRLAGYYEHQLREQERVEDSYYYN</sequence>
<dbReference type="InterPro" id="IPR027266">
    <property type="entry name" value="TrmE/GcvT-like"/>
</dbReference>
<reference evidence="6" key="1">
    <citation type="journal article" date="2016" name="Sci. Rep.">
        <title>Molecular characterization of firefly nuptial gifts: a multi-omics approach sheds light on postcopulatory sexual selection.</title>
        <authorList>
            <person name="Al-Wathiqui N."/>
            <person name="Fallon T.R."/>
            <person name="South A."/>
            <person name="Weng J.K."/>
            <person name="Lewis S.M."/>
        </authorList>
    </citation>
    <scope>NUCLEOTIDE SEQUENCE</scope>
</reference>
<evidence type="ECO:0000313" key="6">
    <source>
        <dbReference type="EMBL" id="JAV60040.1"/>
    </source>
</evidence>
<dbReference type="InterPro" id="IPR006076">
    <property type="entry name" value="FAD-dep_OxRdtase"/>
</dbReference>
<evidence type="ECO:0000259" key="4">
    <source>
        <dbReference type="Pfam" id="PF08669"/>
    </source>
</evidence>
<gene>
    <name evidence="7" type="ORF">PPYR_07453</name>
</gene>
<dbReference type="Gene3D" id="3.30.9.10">
    <property type="entry name" value="D-Amino Acid Oxidase, subunit A, domain 2"/>
    <property type="match status" value="1"/>
</dbReference>
<dbReference type="Gene3D" id="3.30.70.1400">
    <property type="entry name" value="Aminomethyltransferase beta-barrel domains"/>
    <property type="match status" value="1"/>
</dbReference>
<dbReference type="GO" id="GO:0005739">
    <property type="term" value="C:mitochondrion"/>
    <property type="evidence" value="ECO:0007669"/>
    <property type="project" value="TreeGrafter"/>
</dbReference>
<comment type="similarity">
    <text evidence="1">Belongs to the GcvT family.</text>
</comment>
<dbReference type="InterPro" id="IPR028896">
    <property type="entry name" value="GcvT/YgfZ/DmdA"/>
</dbReference>
<dbReference type="SUPFAM" id="SSF103025">
    <property type="entry name" value="Folate-binding domain"/>
    <property type="match status" value="1"/>
</dbReference>
<dbReference type="FunFam" id="2.40.30.110:FF:000008">
    <property type="entry name" value="Sarcosine dehydrogenase"/>
    <property type="match status" value="1"/>
</dbReference>
<dbReference type="InterPro" id="IPR029043">
    <property type="entry name" value="GcvT/YgfZ_C"/>
</dbReference>
<feature type="domain" description="GCVT N-terminal" evidence="3">
    <location>
        <begin position="450"/>
        <end position="762"/>
    </location>
</feature>
<dbReference type="Pfam" id="PF01571">
    <property type="entry name" value="GCV_T"/>
    <property type="match status" value="1"/>
</dbReference>
<dbReference type="EMBL" id="VVIM01000005">
    <property type="protein sequence ID" value="KAB0799573.1"/>
    <property type="molecule type" value="Genomic_DNA"/>
</dbReference>
<organism evidence="6">
    <name type="scientific">Photinus pyralis</name>
    <name type="common">Common eastern firefly</name>
    <name type="synonym">Lampyris pyralis</name>
    <dbReference type="NCBI Taxonomy" id="7054"/>
    <lineage>
        <taxon>Eukaryota</taxon>
        <taxon>Metazoa</taxon>
        <taxon>Ecdysozoa</taxon>
        <taxon>Arthropoda</taxon>
        <taxon>Hexapoda</taxon>
        <taxon>Insecta</taxon>
        <taxon>Pterygota</taxon>
        <taxon>Neoptera</taxon>
        <taxon>Endopterygota</taxon>
        <taxon>Coleoptera</taxon>
        <taxon>Polyphaga</taxon>
        <taxon>Elateriformia</taxon>
        <taxon>Elateroidea</taxon>
        <taxon>Lampyridae</taxon>
        <taxon>Lampyrinae</taxon>
        <taxon>Photinus</taxon>
    </lineage>
</organism>
<dbReference type="OrthoDB" id="498204at2759"/>
<dbReference type="PANTHER" id="PTHR43757:SF11">
    <property type="entry name" value="SARCOSINE DEHYDROGENASE"/>
    <property type="match status" value="1"/>
</dbReference>
<dbReference type="Pfam" id="PF01266">
    <property type="entry name" value="DAO"/>
    <property type="match status" value="1"/>
</dbReference>
<dbReference type="FunCoup" id="A0A1Y1KIJ0">
    <property type="interactions" value="167"/>
</dbReference>
<evidence type="ECO:0000259" key="5">
    <source>
        <dbReference type="Pfam" id="PF16350"/>
    </source>
</evidence>
<protein>
    <recommendedName>
        <fullName evidence="9">Sarcosine dehydrogenase, mitochondrial</fullName>
    </recommendedName>
</protein>
<evidence type="ECO:0000259" key="3">
    <source>
        <dbReference type="Pfam" id="PF01571"/>
    </source>
</evidence>
<name>A0A1Y1KIJ0_PHOPY</name>
<evidence type="ECO:0008006" key="9">
    <source>
        <dbReference type="Google" id="ProtNLM"/>
    </source>
</evidence>
<dbReference type="Gene3D" id="3.50.50.60">
    <property type="entry name" value="FAD/NAD(P)-binding domain"/>
    <property type="match status" value="1"/>
</dbReference>
<dbReference type="Gene3D" id="3.30.1360.120">
    <property type="entry name" value="Probable tRNA modification gtpase trme, domain 1"/>
    <property type="match status" value="1"/>
</dbReference>
<feature type="domain" description="FAD dependent oxidoreductase central" evidence="5">
    <location>
        <begin position="392"/>
        <end position="446"/>
    </location>
</feature>
<reference evidence="7" key="3">
    <citation type="submission" date="2019-08" db="EMBL/GenBank/DDBJ databases">
        <authorList>
            <consortium name="Photinus pyralis genome working group"/>
            <person name="Fallon T.R."/>
            <person name="Sander Lower S.E."/>
            <person name="Weng J.-K."/>
        </authorList>
    </citation>
    <scope>NUCLEOTIDE SEQUENCE</scope>
    <source>
        <strain evidence="7">1611_PpyrPB1</strain>
        <tissue evidence="7">Whole body</tissue>
    </source>
</reference>
<dbReference type="PANTHER" id="PTHR43757">
    <property type="entry name" value="AMINOMETHYLTRANSFERASE"/>
    <property type="match status" value="1"/>
</dbReference>
<dbReference type="Gene3D" id="2.40.30.110">
    <property type="entry name" value="Aminomethyltransferase beta-barrel domains"/>
    <property type="match status" value="1"/>
</dbReference>
<proteinExistence type="inferred from homology"/>
<dbReference type="InterPro" id="IPR013977">
    <property type="entry name" value="GcvT_C"/>
</dbReference>
<dbReference type="InterPro" id="IPR036188">
    <property type="entry name" value="FAD/NAD-bd_sf"/>
</dbReference>
<dbReference type="Pfam" id="PF08669">
    <property type="entry name" value="GCV_T_C"/>
    <property type="match status" value="1"/>
</dbReference>
<dbReference type="AlphaFoldDB" id="A0A1Y1KIJ0"/>
<dbReference type="Proteomes" id="UP000327044">
    <property type="component" value="Unassembled WGS sequence"/>
</dbReference>
<dbReference type="InParanoid" id="A0A1Y1KIJ0"/>
<keyword evidence="8" id="KW-1185">Reference proteome</keyword>
<feature type="domain" description="FAD dependent oxidoreductase" evidence="2">
    <location>
        <begin position="33"/>
        <end position="389"/>
    </location>
</feature>
<dbReference type="EMBL" id="GEZM01085251">
    <property type="protein sequence ID" value="JAV60040.1"/>
    <property type="molecule type" value="Transcribed_RNA"/>
</dbReference>
<feature type="domain" description="Aminomethyltransferase C-terminal" evidence="4">
    <location>
        <begin position="781"/>
        <end position="866"/>
    </location>
</feature>
<dbReference type="Pfam" id="PF16350">
    <property type="entry name" value="FAO_M"/>
    <property type="match status" value="1"/>
</dbReference>
<dbReference type="InterPro" id="IPR006222">
    <property type="entry name" value="GCVT_N"/>
</dbReference>